<evidence type="ECO:0000313" key="2">
    <source>
        <dbReference type="Proteomes" id="UP000618094"/>
    </source>
</evidence>
<accession>A0A8H9KI43</accession>
<sequence>MKFDKFSPVTGNDLAIVQGQSRYGVYCQDNAIDIYDLTTDEYW</sequence>
<dbReference type="EMBL" id="BLYO01000209">
    <property type="protein sequence ID" value="GFO99214.1"/>
    <property type="molecule type" value="Genomic_DNA"/>
</dbReference>
<protein>
    <submittedName>
        <fullName evidence="1">Uncharacterized protein</fullName>
    </submittedName>
</protein>
<evidence type="ECO:0000313" key="1">
    <source>
        <dbReference type="EMBL" id="GFO99214.1"/>
    </source>
</evidence>
<dbReference type="AlphaFoldDB" id="A0A8H9KI43"/>
<name>A0A8H9KI43_LACHE</name>
<proteinExistence type="predicted"/>
<gene>
    <name evidence="1" type="ORF">LHEH8_09700</name>
</gene>
<dbReference type="Proteomes" id="UP000618094">
    <property type="component" value="Unassembled WGS sequence"/>
</dbReference>
<organism evidence="1 2">
    <name type="scientific">Lactobacillus helveticus</name>
    <name type="common">Lactobacillus suntoryeus</name>
    <dbReference type="NCBI Taxonomy" id="1587"/>
    <lineage>
        <taxon>Bacteria</taxon>
        <taxon>Bacillati</taxon>
        <taxon>Bacillota</taxon>
        <taxon>Bacilli</taxon>
        <taxon>Lactobacillales</taxon>
        <taxon>Lactobacillaceae</taxon>
        <taxon>Lactobacillus</taxon>
    </lineage>
</organism>
<dbReference type="RefSeq" id="WP_258381405.1">
    <property type="nucleotide sequence ID" value="NZ_BLYO01000209.1"/>
</dbReference>
<reference evidence="1" key="1">
    <citation type="submission" date="2020-07" db="EMBL/GenBank/DDBJ databases">
        <title>Draft genome sequence of Lactobacillus helveticus strain H-8.</title>
        <authorList>
            <person name="Endo A."/>
            <person name="Maeno S."/>
            <person name="Kido Y."/>
        </authorList>
    </citation>
    <scope>NUCLEOTIDE SEQUENCE</scope>
    <source>
        <strain evidence="1">H-8</strain>
    </source>
</reference>
<comment type="caution">
    <text evidence="1">The sequence shown here is derived from an EMBL/GenBank/DDBJ whole genome shotgun (WGS) entry which is preliminary data.</text>
</comment>